<reference evidence="1" key="1">
    <citation type="submission" date="2018-06" db="EMBL/GenBank/DDBJ databases">
        <authorList>
            <person name="Zhirakovskaya E."/>
        </authorList>
    </citation>
    <scope>NUCLEOTIDE SEQUENCE</scope>
</reference>
<organism evidence="1">
    <name type="scientific">hydrothermal vent metagenome</name>
    <dbReference type="NCBI Taxonomy" id="652676"/>
    <lineage>
        <taxon>unclassified sequences</taxon>
        <taxon>metagenomes</taxon>
        <taxon>ecological metagenomes</taxon>
    </lineage>
</organism>
<dbReference type="EMBL" id="UOGK01000665">
    <property type="protein sequence ID" value="VAX42248.1"/>
    <property type="molecule type" value="Genomic_DNA"/>
</dbReference>
<proteinExistence type="predicted"/>
<sequence>MRDRAVHYGVKKLIAINSGKYEYADIDLTAPVHLSAPNNQGKSTLVNALQFLYVDELRYMGFGSRNLDDTRRHYFGENPSHLIFECLTPLGPKCMLVAGQGPLNNCRFLRFVFDGPFSLDDFRDEEMRLLTLDQ</sequence>
<accession>A0A3B1E0B6</accession>
<feature type="non-terminal residue" evidence="1">
    <location>
        <position position="134"/>
    </location>
</feature>
<evidence type="ECO:0008006" key="2">
    <source>
        <dbReference type="Google" id="ProtNLM"/>
    </source>
</evidence>
<name>A0A3B1E0B6_9ZZZZ</name>
<dbReference type="AlphaFoldDB" id="A0A3B1E0B6"/>
<gene>
    <name evidence="1" type="ORF">MNBD_PLANCTO03-688</name>
</gene>
<protein>
    <recommendedName>
        <fullName evidence="2">Rad50/SbcC-type AAA domain-containing protein</fullName>
    </recommendedName>
</protein>
<evidence type="ECO:0000313" key="1">
    <source>
        <dbReference type="EMBL" id="VAX42248.1"/>
    </source>
</evidence>